<name>A0A239E5M4_9ACTN</name>
<dbReference type="SUPFAM" id="SSF53474">
    <property type="entry name" value="alpha/beta-Hydrolases"/>
    <property type="match status" value="1"/>
</dbReference>
<dbReference type="AlphaFoldDB" id="A0A239E5M4"/>
<dbReference type="Pfam" id="PF00561">
    <property type="entry name" value="Abhydrolase_1"/>
    <property type="match status" value="1"/>
</dbReference>
<dbReference type="GO" id="GO:0047372">
    <property type="term" value="F:monoacylglycerol lipase activity"/>
    <property type="evidence" value="ECO:0007669"/>
    <property type="project" value="TreeGrafter"/>
</dbReference>
<organism evidence="2 3">
    <name type="scientific">Actinacidiphila glaucinigra</name>
    <dbReference type="NCBI Taxonomy" id="235986"/>
    <lineage>
        <taxon>Bacteria</taxon>
        <taxon>Bacillati</taxon>
        <taxon>Actinomycetota</taxon>
        <taxon>Actinomycetes</taxon>
        <taxon>Kitasatosporales</taxon>
        <taxon>Streptomycetaceae</taxon>
        <taxon>Actinacidiphila</taxon>
    </lineage>
</organism>
<proteinExistence type="predicted"/>
<feature type="domain" description="Rhodanese" evidence="1">
    <location>
        <begin position="54"/>
        <end position="118"/>
    </location>
</feature>
<dbReference type="OrthoDB" id="495620at2"/>
<dbReference type="PANTHER" id="PTHR43798">
    <property type="entry name" value="MONOACYLGLYCEROL LIPASE"/>
    <property type="match status" value="1"/>
</dbReference>
<keyword evidence="3" id="KW-1185">Reference proteome</keyword>
<dbReference type="PROSITE" id="PS50206">
    <property type="entry name" value="RHODANESE_3"/>
    <property type="match status" value="1"/>
</dbReference>
<dbReference type="Gene3D" id="3.40.50.1820">
    <property type="entry name" value="alpha/beta hydrolase"/>
    <property type="match status" value="1"/>
</dbReference>
<gene>
    <name evidence="2" type="ORF">SAMN05216252_105306</name>
</gene>
<dbReference type="InterPro" id="IPR029058">
    <property type="entry name" value="AB_hydrolase_fold"/>
</dbReference>
<dbReference type="RefSeq" id="WP_089223859.1">
    <property type="nucleotide sequence ID" value="NZ_FZOF01000005.1"/>
</dbReference>
<accession>A0A239E5M4</accession>
<dbReference type="EMBL" id="FZOF01000005">
    <property type="protein sequence ID" value="SNS39313.1"/>
    <property type="molecule type" value="Genomic_DNA"/>
</dbReference>
<dbReference type="GO" id="GO:0016020">
    <property type="term" value="C:membrane"/>
    <property type="evidence" value="ECO:0007669"/>
    <property type="project" value="TreeGrafter"/>
</dbReference>
<evidence type="ECO:0000313" key="2">
    <source>
        <dbReference type="EMBL" id="SNS39313.1"/>
    </source>
</evidence>
<dbReference type="InterPro" id="IPR000073">
    <property type="entry name" value="AB_hydrolase_1"/>
</dbReference>
<dbReference type="InterPro" id="IPR001763">
    <property type="entry name" value="Rhodanese-like_dom"/>
</dbReference>
<evidence type="ECO:0000259" key="1">
    <source>
        <dbReference type="PROSITE" id="PS50206"/>
    </source>
</evidence>
<protein>
    <submittedName>
        <fullName evidence="2">Pimeloyl-ACP methyl ester carboxylesterase</fullName>
    </submittedName>
</protein>
<dbReference type="Proteomes" id="UP000198280">
    <property type="component" value="Unassembled WGS sequence"/>
</dbReference>
<dbReference type="PANTHER" id="PTHR43798:SF5">
    <property type="entry name" value="MONOACYLGLYCEROL LIPASE ABHD6"/>
    <property type="match status" value="1"/>
</dbReference>
<sequence length="285" mass="31472">MPSYVHTTAPTRYTEVNGDRYAYRRFGAETGTPLLMLPHFRAGMDHWDPLVTDGLAENRPVILLDNAGVGNSGGRTPESAEGFAANAVAFLRALGIPEVDLLGFSVGGYVSQALVLAHPELVRRLVLVGTRPRAGETAGVGERVAEVAAHEVLTEEDYLYLFFDDSPGGRRAGREFWARRHERTVDADAESGPESVRAQQALRADWNTARGERFTELRRITRPTLVVNGRNDIMVPTVNSWILAQHIPHAQLVVYPDSGHGALFQYPRLFCAHVARFLDSEVPFT</sequence>
<reference evidence="2 3" key="1">
    <citation type="submission" date="2017-06" db="EMBL/GenBank/DDBJ databases">
        <authorList>
            <person name="Kim H.J."/>
            <person name="Triplett B.A."/>
        </authorList>
    </citation>
    <scope>NUCLEOTIDE SEQUENCE [LARGE SCALE GENOMIC DNA]</scope>
    <source>
        <strain evidence="2 3">CGMCC 4.1858</strain>
    </source>
</reference>
<dbReference type="GO" id="GO:0046464">
    <property type="term" value="P:acylglycerol catabolic process"/>
    <property type="evidence" value="ECO:0007669"/>
    <property type="project" value="TreeGrafter"/>
</dbReference>
<evidence type="ECO:0000313" key="3">
    <source>
        <dbReference type="Proteomes" id="UP000198280"/>
    </source>
</evidence>
<dbReference type="InterPro" id="IPR050266">
    <property type="entry name" value="AB_hydrolase_sf"/>
</dbReference>
<dbReference type="PRINTS" id="PR00111">
    <property type="entry name" value="ABHYDROLASE"/>
</dbReference>